<dbReference type="EMBL" id="BARS01000270">
    <property type="protein sequence ID" value="GAF74695.1"/>
    <property type="molecule type" value="Genomic_DNA"/>
</dbReference>
<dbReference type="PANTHER" id="PTHR30121:SF6">
    <property type="entry name" value="SLR6007 PROTEIN"/>
    <property type="match status" value="1"/>
</dbReference>
<dbReference type="SUPFAM" id="SSF52540">
    <property type="entry name" value="P-loop containing nucleoside triphosphate hydrolases"/>
    <property type="match status" value="1"/>
</dbReference>
<feature type="non-terminal residue" evidence="3">
    <location>
        <position position="1"/>
    </location>
</feature>
<proteinExistence type="predicted"/>
<accession>X0TF61</accession>
<dbReference type="Gene3D" id="3.40.50.300">
    <property type="entry name" value="P-loop containing nucleotide triphosphate hydrolases"/>
    <property type="match status" value="2"/>
</dbReference>
<protein>
    <recommendedName>
        <fullName evidence="2">Helicase HerA central domain-containing protein</fullName>
    </recommendedName>
</protein>
<reference evidence="3" key="1">
    <citation type="journal article" date="2014" name="Front. Microbiol.">
        <title>High frequency of phylogenetically diverse reductive dehalogenase-homologous genes in deep subseafloor sedimentary metagenomes.</title>
        <authorList>
            <person name="Kawai M."/>
            <person name="Futagami T."/>
            <person name="Toyoda A."/>
            <person name="Takaki Y."/>
            <person name="Nishi S."/>
            <person name="Hori S."/>
            <person name="Arai W."/>
            <person name="Tsubouchi T."/>
            <person name="Morono Y."/>
            <person name="Uchiyama I."/>
            <person name="Ito T."/>
            <person name="Fujiyama A."/>
            <person name="Inagaki F."/>
            <person name="Takami H."/>
        </authorList>
    </citation>
    <scope>NUCLEOTIDE SEQUENCE</scope>
    <source>
        <strain evidence="3">Expedition CK06-06</strain>
    </source>
</reference>
<feature type="non-terminal residue" evidence="3">
    <location>
        <position position="600"/>
    </location>
</feature>
<sequence>TFYLGKRYEADLKRVIGDDLLMYDARDLTTHAVCVGMTGSGKTGLCTDLLEEAALDGVPSIVIDPKGDMTNLLLTFPDLLPADFEPWVNVDDARRRSLSVREYASSIAETWAEGLAEWGQSGERIRKLKESAEFVIYTPGSDAGIPISVLQTFRAPGISWDEEEETLRELIASTVSALLGLVGIEEDPVRSREHILLSHIVEHAWRRGQDLDLPGIIQAIQTPPIRKLGVFEVDTFYPEKDRLELAMMLNSVVASPSFENWLEGPPLDVATLVRAPDGRPRVSVFYIAHLNDAERMFFVTLLLEQVLAWMRTLSGTTSLRCLLHFDEVFGYFPPYPANPPSKRPLLALVKTARAFGIGLILATQNPVDLDYKGLTNAGTWFIGKLQTDRDKARVLEGMEGVISESGTLLDRAYLDPLISSLDSRVFILHNVHAERPALFKTRWALSYLRGPLTRRQVRTLMKPMKESAIAPQQLARAPKATPVSARPALDQAPGIPASYESARPRVHARVGQFFLPVTTREDRAIRRERARLPGEVRVHEVHLVYEPYLMGLASASYRDRQQLESKEETIACLLPLPEAQDFVDWEKHVTHHLSAEHLEA</sequence>
<gene>
    <name evidence="3" type="ORF">S01H1_00715</name>
</gene>
<dbReference type="AlphaFoldDB" id="X0TF61"/>
<dbReference type="Pfam" id="PF01935">
    <property type="entry name" value="DUF87"/>
    <property type="match status" value="1"/>
</dbReference>
<feature type="region of interest" description="Disordered" evidence="1">
    <location>
        <begin position="471"/>
        <end position="497"/>
    </location>
</feature>
<comment type="caution">
    <text evidence="3">The sequence shown here is derived from an EMBL/GenBank/DDBJ whole genome shotgun (WGS) entry which is preliminary data.</text>
</comment>
<name>X0TF61_9ZZZZ</name>
<dbReference type="InterPro" id="IPR027417">
    <property type="entry name" value="P-loop_NTPase"/>
</dbReference>
<evidence type="ECO:0000259" key="2">
    <source>
        <dbReference type="Pfam" id="PF01935"/>
    </source>
</evidence>
<evidence type="ECO:0000313" key="3">
    <source>
        <dbReference type="EMBL" id="GAF74695.1"/>
    </source>
</evidence>
<dbReference type="PANTHER" id="PTHR30121">
    <property type="entry name" value="UNCHARACTERIZED PROTEIN YJGR-RELATED"/>
    <property type="match status" value="1"/>
</dbReference>
<feature type="domain" description="Helicase HerA central" evidence="2">
    <location>
        <begin position="26"/>
        <end position="73"/>
    </location>
</feature>
<evidence type="ECO:0000256" key="1">
    <source>
        <dbReference type="SAM" id="MobiDB-lite"/>
    </source>
</evidence>
<organism evidence="3">
    <name type="scientific">marine sediment metagenome</name>
    <dbReference type="NCBI Taxonomy" id="412755"/>
    <lineage>
        <taxon>unclassified sequences</taxon>
        <taxon>metagenomes</taxon>
        <taxon>ecological metagenomes</taxon>
    </lineage>
</organism>
<dbReference type="InterPro" id="IPR002789">
    <property type="entry name" value="HerA_central"/>
</dbReference>
<dbReference type="InterPro" id="IPR051162">
    <property type="entry name" value="T4SS_component"/>
</dbReference>